<proteinExistence type="predicted"/>
<dbReference type="EMBL" id="DROM01000381">
    <property type="protein sequence ID" value="HHH13833.1"/>
    <property type="molecule type" value="Genomic_DNA"/>
</dbReference>
<organism evidence="1">
    <name type="scientific">Thiolapillus brandeum</name>
    <dbReference type="NCBI Taxonomy" id="1076588"/>
    <lineage>
        <taxon>Bacteria</taxon>
        <taxon>Pseudomonadati</taxon>
        <taxon>Pseudomonadota</taxon>
        <taxon>Gammaproteobacteria</taxon>
        <taxon>Chromatiales</taxon>
        <taxon>Sedimenticolaceae</taxon>
        <taxon>Thiolapillus</taxon>
    </lineage>
</organism>
<feature type="non-terminal residue" evidence="1">
    <location>
        <position position="538"/>
    </location>
</feature>
<evidence type="ECO:0000313" key="1">
    <source>
        <dbReference type="EMBL" id="HHH13833.1"/>
    </source>
</evidence>
<dbReference type="AlphaFoldDB" id="A0A7C5J011"/>
<dbReference type="Proteomes" id="UP000886100">
    <property type="component" value="Unassembled WGS sequence"/>
</dbReference>
<accession>A0A7C5J011</accession>
<protein>
    <submittedName>
        <fullName evidence="1">Uncharacterized protein</fullName>
    </submittedName>
</protein>
<dbReference type="CDD" id="cd20705">
    <property type="entry name" value="MIX_I"/>
    <property type="match status" value="1"/>
</dbReference>
<reference evidence="1" key="1">
    <citation type="journal article" date="2020" name="mSystems">
        <title>Genome- and Community-Level Interaction Insights into Carbon Utilization and Element Cycling Functions of Hydrothermarchaeota in Hydrothermal Sediment.</title>
        <authorList>
            <person name="Zhou Z."/>
            <person name="Liu Y."/>
            <person name="Xu W."/>
            <person name="Pan J."/>
            <person name="Luo Z.H."/>
            <person name="Li M."/>
        </authorList>
    </citation>
    <scope>NUCLEOTIDE SEQUENCE [LARGE SCALE GENOMIC DNA]</scope>
    <source>
        <strain evidence="1">HyVt-535</strain>
    </source>
</reference>
<gene>
    <name evidence="1" type="ORF">ENJ98_06305</name>
</gene>
<name>A0A7C5J011_9GAMM</name>
<sequence>MAVRGGYRVPLSENGSGKTLGEALGERGYPVKKEGFYFLPIGKIKSYERTKEPARLDTELMPVVPVRFLEPEGKRLGHLRTGWLYIFVDGHLWRELRIFHDEADRFGPVGRESWVYHDVDLAYYQGRDVRPSASKPTRRAVVELPRRMEGRAVRVEVAYSEVQWSWEYICRLGGMSPEDPRYVAEYHLHQRYRDVRVDEDLRRTRLQRLDLEGYVHEDKSEEEVRRGYLMPIAQAHRENNPEGGSLQTQARQTLYHLIPPKASTRKPLVERKLPVLVLLDPLGVADRLYQNFLYKYVSYAGWMEEYTPAAREQDPDSGFAPDGRRVSHPPATRYKKLILARYVKAVLDSNPELNKDKNLVDEVSVRAEIKWFEKSRAEYERELENRAKALVSYLERDAVNSALPLEPDSVAAALLDYHLGPAMLDHHRGSERVGRGLSRLAAYLEQVDQTGVGQEFLVRQLKDRNSLINRALRAALTDKLENEIEKRKPDGDEGRVQVKLPEDVNQWQDYVARTYGIAHQVQKSLADMVGLLARPYRV</sequence>
<comment type="caution">
    <text evidence="1">The sequence shown here is derived from an EMBL/GenBank/DDBJ whole genome shotgun (WGS) entry which is preliminary data.</text>
</comment>